<keyword evidence="3" id="KW-1003">Cell membrane</keyword>
<dbReference type="AlphaFoldDB" id="A0A7M2YVX0"/>
<feature type="transmembrane region" description="Helical" evidence="7">
    <location>
        <begin position="148"/>
        <end position="165"/>
    </location>
</feature>
<feature type="domain" description="Prepilin peptidase A24 N-terminal" evidence="9">
    <location>
        <begin position="14"/>
        <end position="91"/>
    </location>
</feature>
<proteinExistence type="inferred from homology"/>
<dbReference type="EMBL" id="QQZY01000008">
    <property type="protein sequence ID" value="RDI73568.1"/>
    <property type="molecule type" value="Genomic_DNA"/>
</dbReference>
<protein>
    <submittedName>
        <fullName evidence="10">Type II secretory pathway prepilin signal peptidase PulO-related protein</fullName>
    </submittedName>
</protein>
<dbReference type="InterPro" id="IPR050882">
    <property type="entry name" value="Prepilin_peptidase/N-MTase"/>
</dbReference>
<sequence length="250" mass="25559">MNVALAALVLPPALAFGSFANVVAARVPLRRSVSKPRSSCTACGTPIVARDNIPIVSYLLLRGRCRSCHARISPLYPAVEALTAGLVAAGVLVYGPTAYAALASFFLVVLVTLSAADLRYRLVPNRIVIPAAAIALVAHTAIDPSVEWLAAALGASGFLLVAALVHPQGLGMGDVKLALLLGAMLGRNVTVALMAGFLAALVPSLVLLARHGSGARRMAIPLVPFLALGAVAALFWGDALLDAYLGLGGG</sequence>
<evidence type="ECO:0000256" key="4">
    <source>
        <dbReference type="ARBA" id="ARBA00022692"/>
    </source>
</evidence>
<dbReference type="Gene3D" id="1.20.120.1220">
    <property type="match status" value="1"/>
</dbReference>
<dbReference type="RefSeq" id="WP_181813689.1">
    <property type="nucleotide sequence ID" value="NZ_QQZY01000008.1"/>
</dbReference>
<comment type="subcellular location">
    <subcellularLocation>
        <location evidence="1">Cell membrane</location>
        <topology evidence="1">Multi-pass membrane protein</topology>
    </subcellularLocation>
</comment>
<dbReference type="Proteomes" id="UP000254134">
    <property type="component" value="Unassembled WGS sequence"/>
</dbReference>
<evidence type="ECO:0000256" key="6">
    <source>
        <dbReference type="ARBA" id="ARBA00023136"/>
    </source>
</evidence>
<feature type="transmembrane region" description="Helical" evidence="7">
    <location>
        <begin position="222"/>
        <end position="245"/>
    </location>
</feature>
<comment type="similarity">
    <text evidence="2">Belongs to the peptidase A24 family.</text>
</comment>
<name>A0A7M2YVX0_9ACTN</name>
<evidence type="ECO:0000256" key="5">
    <source>
        <dbReference type="ARBA" id="ARBA00022989"/>
    </source>
</evidence>
<dbReference type="GO" id="GO:0005886">
    <property type="term" value="C:plasma membrane"/>
    <property type="evidence" value="ECO:0007669"/>
    <property type="project" value="UniProtKB-SubCell"/>
</dbReference>
<comment type="caution">
    <text evidence="10">The sequence shown here is derived from an EMBL/GenBank/DDBJ whole genome shotgun (WGS) entry which is preliminary data.</text>
</comment>
<evidence type="ECO:0000256" key="1">
    <source>
        <dbReference type="ARBA" id="ARBA00004651"/>
    </source>
</evidence>
<feature type="domain" description="Prepilin type IV endopeptidase peptidase" evidence="8">
    <location>
        <begin position="105"/>
        <end position="202"/>
    </location>
</feature>
<dbReference type="Pfam" id="PF01478">
    <property type="entry name" value="Peptidase_A24"/>
    <property type="match status" value="1"/>
</dbReference>
<keyword evidence="5 7" id="KW-1133">Transmembrane helix</keyword>
<gene>
    <name evidence="10" type="ORF">Gocc_2709</name>
</gene>
<evidence type="ECO:0000259" key="9">
    <source>
        <dbReference type="Pfam" id="PF06750"/>
    </source>
</evidence>
<evidence type="ECO:0000313" key="10">
    <source>
        <dbReference type="EMBL" id="RDI73568.1"/>
    </source>
</evidence>
<dbReference type="PANTHER" id="PTHR30487">
    <property type="entry name" value="TYPE 4 PREPILIN-LIKE PROTEINS LEADER PEPTIDE-PROCESSING ENZYME"/>
    <property type="match status" value="1"/>
</dbReference>
<dbReference type="InterPro" id="IPR000045">
    <property type="entry name" value="Prepilin_IV_endopep_pep"/>
</dbReference>
<evidence type="ECO:0000256" key="2">
    <source>
        <dbReference type="ARBA" id="ARBA00005801"/>
    </source>
</evidence>
<dbReference type="GO" id="GO:0006465">
    <property type="term" value="P:signal peptide processing"/>
    <property type="evidence" value="ECO:0007669"/>
    <property type="project" value="TreeGrafter"/>
</dbReference>
<keyword evidence="11" id="KW-1185">Reference proteome</keyword>
<evidence type="ECO:0000256" key="3">
    <source>
        <dbReference type="ARBA" id="ARBA00022475"/>
    </source>
</evidence>
<dbReference type="Pfam" id="PF06750">
    <property type="entry name" value="A24_N_bact"/>
    <property type="match status" value="1"/>
</dbReference>
<dbReference type="InterPro" id="IPR010627">
    <property type="entry name" value="Prepilin_pept_A24_N"/>
</dbReference>
<evidence type="ECO:0000313" key="11">
    <source>
        <dbReference type="Proteomes" id="UP000254134"/>
    </source>
</evidence>
<evidence type="ECO:0000259" key="8">
    <source>
        <dbReference type="Pfam" id="PF01478"/>
    </source>
</evidence>
<keyword evidence="4 7" id="KW-0812">Transmembrane</keyword>
<accession>A0A7M2YVX0</accession>
<reference evidence="11" key="2">
    <citation type="journal article" date="2019" name="MicrobiologyOpen">
        <title>High-quality draft genome sequence of Gaiella occulta isolated from a 150 meter deep mineral water borehole and comparison with the genome sequences of other deep-branching lineages of the phylum Actinobacteria.</title>
        <authorList>
            <person name="Severino R."/>
            <person name="Froufe H.J.C."/>
            <person name="Barroso C."/>
            <person name="Albuquerque L."/>
            <person name="Lobo-da-Cunha A."/>
            <person name="da Costa M.S."/>
            <person name="Egas C."/>
        </authorList>
    </citation>
    <scope>NUCLEOTIDE SEQUENCE [LARGE SCALE GENOMIC DNA]</scope>
    <source>
        <strain evidence="11">F2-233</strain>
    </source>
</reference>
<keyword evidence="6 7" id="KW-0472">Membrane</keyword>
<feature type="transmembrane region" description="Helical" evidence="7">
    <location>
        <begin position="98"/>
        <end position="116"/>
    </location>
</feature>
<organism evidence="10 11">
    <name type="scientific">Gaiella occulta</name>
    <dbReference type="NCBI Taxonomy" id="1002870"/>
    <lineage>
        <taxon>Bacteria</taxon>
        <taxon>Bacillati</taxon>
        <taxon>Actinomycetota</taxon>
        <taxon>Thermoleophilia</taxon>
        <taxon>Gaiellales</taxon>
        <taxon>Gaiellaceae</taxon>
        <taxon>Gaiella</taxon>
    </lineage>
</organism>
<feature type="transmembrane region" description="Helical" evidence="7">
    <location>
        <begin position="177"/>
        <end position="202"/>
    </location>
</feature>
<dbReference type="PANTHER" id="PTHR30487:SF0">
    <property type="entry name" value="PREPILIN LEADER PEPTIDASE_N-METHYLTRANSFERASE-RELATED"/>
    <property type="match status" value="1"/>
</dbReference>
<reference evidence="10 11" key="1">
    <citation type="submission" date="2018-07" db="EMBL/GenBank/DDBJ databases">
        <title>High-quality-draft genome sequence of Gaiella occulta.</title>
        <authorList>
            <person name="Severino R."/>
            <person name="Froufe H.J.C."/>
            <person name="Rainey F.A."/>
            <person name="Barroso C."/>
            <person name="Albuquerque L."/>
            <person name="Lobo-Da-Cunha A."/>
            <person name="Da Costa M.S."/>
            <person name="Egas C."/>
        </authorList>
    </citation>
    <scope>NUCLEOTIDE SEQUENCE [LARGE SCALE GENOMIC DNA]</scope>
    <source>
        <strain evidence="10 11">F2-233</strain>
    </source>
</reference>
<dbReference type="GO" id="GO:0004190">
    <property type="term" value="F:aspartic-type endopeptidase activity"/>
    <property type="evidence" value="ECO:0007669"/>
    <property type="project" value="InterPro"/>
</dbReference>
<evidence type="ECO:0000256" key="7">
    <source>
        <dbReference type="SAM" id="Phobius"/>
    </source>
</evidence>